<dbReference type="NCBIfam" id="TIGR01102">
    <property type="entry name" value="yscR"/>
    <property type="match status" value="1"/>
</dbReference>
<accession>A0ABM8WJS5</accession>
<comment type="similarity">
    <text evidence="2 7">Belongs to the FliP/MopC/SpaP family.</text>
</comment>
<comment type="caution">
    <text evidence="8">The sequence shown here is derived from an EMBL/GenBank/DDBJ whole genome shotgun (WGS) entry which is preliminary data.</text>
</comment>
<name>A0ABM8WJS5_9BURK</name>
<dbReference type="NCBIfam" id="NF009438">
    <property type="entry name" value="PRK12797.1"/>
    <property type="match status" value="1"/>
</dbReference>
<dbReference type="PANTHER" id="PTHR30587:SF3">
    <property type="entry name" value="VIRULENCE PROTEIN YSCR"/>
    <property type="match status" value="1"/>
</dbReference>
<evidence type="ECO:0000256" key="2">
    <source>
        <dbReference type="ARBA" id="ARBA00006257"/>
    </source>
</evidence>
<dbReference type="PRINTS" id="PR00951">
    <property type="entry name" value="FLGBIOSNFLIP"/>
</dbReference>
<dbReference type="Proteomes" id="UP000721236">
    <property type="component" value="Unassembled WGS sequence"/>
</dbReference>
<dbReference type="InterPro" id="IPR005773">
    <property type="entry name" value="T3SS_YscR-like"/>
</dbReference>
<comment type="subcellular location">
    <subcellularLocation>
        <location evidence="1">Cell membrane</location>
        <topology evidence="1">Multi-pass membrane protein</topology>
    </subcellularLocation>
</comment>
<dbReference type="PROSITE" id="PS01060">
    <property type="entry name" value="FLIP_1"/>
    <property type="match status" value="1"/>
</dbReference>
<keyword evidence="3 7" id="KW-1003">Cell membrane</keyword>
<protein>
    <submittedName>
        <fullName evidence="8">Surface presentation of antigens protein SpaP</fullName>
    </submittedName>
</protein>
<evidence type="ECO:0000256" key="5">
    <source>
        <dbReference type="ARBA" id="ARBA00022989"/>
    </source>
</evidence>
<feature type="transmembrane region" description="Helical" evidence="7">
    <location>
        <begin position="62"/>
        <end position="83"/>
    </location>
</feature>
<evidence type="ECO:0000256" key="1">
    <source>
        <dbReference type="ARBA" id="ARBA00004651"/>
    </source>
</evidence>
<feature type="transmembrane region" description="Helical" evidence="7">
    <location>
        <begin position="148"/>
        <end position="172"/>
    </location>
</feature>
<dbReference type="InterPro" id="IPR005837">
    <property type="entry name" value="FliP"/>
</dbReference>
<reference evidence="8 9" key="1">
    <citation type="submission" date="2021-08" db="EMBL/GenBank/DDBJ databases">
        <authorList>
            <person name="Peeters C."/>
        </authorList>
    </citation>
    <scope>NUCLEOTIDE SEQUENCE [LARGE SCALE GENOMIC DNA]</scope>
    <source>
        <strain evidence="8 9">LMG 21510</strain>
    </source>
</reference>
<proteinExistence type="inferred from homology"/>
<dbReference type="PRINTS" id="PR01302">
    <property type="entry name" value="TYPE3IMPPROT"/>
</dbReference>
<evidence type="ECO:0000313" key="8">
    <source>
        <dbReference type="EMBL" id="CAG9167600.1"/>
    </source>
</evidence>
<evidence type="ECO:0000313" key="9">
    <source>
        <dbReference type="Proteomes" id="UP000721236"/>
    </source>
</evidence>
<dbReference type="Pfam" id="PF00813">
    <property type="entry name" value="FliP"/>
    <property type="match status" value="1"/>
</dbReference>
<dbReference type="EMBL" id="CAJZAH010000001">
    <property type="protein sequence ID" value="CAG9167600.1"/>
    <property type="molecule type" value="Genomic_DNA"/>
</dbReference>
<feature type="transmembrane region" description="Helical" evidence="7">
    <location>
        <begin position="184"/>
        <end position="210"/>
    </location>
</feature>
<dbReference type="PROSITE" id="PS01061">
    <property type="entry name" value="FLIP_2"/>
    <property type="match status" value="1"/>
</dbReference>
<feature type="transmembrane region" description="Helical" evidence="7">
    <location>
        <begin position="20"/>
        <end position="42"/>
    </location>
</feature>
<evidence type="ECO:0000256" key="4">
    <source>
        <dbReference type="ARBA" id="ARBA00022692"/>
    </source>
</evidence>
<evidence type="ECO:0000256" key="6">
    <source>
        <dbReference type="ARBA" id="ARBA00023136"/>
    </source>
</evidence>
<dbReference type="InterPro" id="IPR005838">
    <property type="entry name" value="T3SS_IM_P"/>
</dbReference>
<organism evidence="8 9">
    <name type="scientific">Cupriavidus respiraculi</name>
    <dbReference type="NCBI Taxonomy" id="195930"/>
    <lineage>
        <taxon>Bacteria</taxon>
        <taxon>Pseudomonadati</taxon>
        <taxon>Pseudomonadota</taxon>
        <taxon>Betaproteobacteria</taxon>
        <taxon>Burkholderiales</taxon>
        <taxon>Burkholderiaceae</taxon>
        <taxon>Cupriavidus</taxon>
    </lineage>
</organism>
<dbReference type="PANTHER" id="PTHR30587">
    <property type="entry name" value="FLAGELLAR BIOSYNTHETIC PROTEIN FLIP"/>
    <property type="match status" value="1"/>
</dbReference>
<sequence>MIVPATKPNISMIDHPLQLILLLFVLSLLPLFVVMGTSFLKISIVLSTLRNALGIQQIPPNMAIYGLALVLTLFIMAPVGIAVSDNLKQHPIKVEAPDLFDQVESKVLTPYRDFIKTKASPQQVRFFVDIGDRMWPEPYRKRIPDDSLVVLIPAFTLSELIEAFKIGLLLYLPFVAIDLIVSNVLLAMGMMMVSPVTISLPIKLLVFVLIGGWEKLLGQLVQSYL</sequence>
<keyword evidence="4 7" id="KW-0812">Transmembrane</keyword>
<evidence type="ECO:0000256" key="7">
    <source>
        <dbReference type="RuleBase" id="RU362070"/>
    </source>
</evidence>
<keyword evidence="9" id="KW-1185">Reference proteome</keyword>
<keyword evidence="6 7" id="KW-0472">Membrane</keyword>
<keyword evidence="5 7" id="KW-1133">Transmembrane helix</keyword>
<evidence type="ECO:0000256" key="3">
    <source>
        <dbReference type="ARBA" id="ARBA00022475"/>
    </source>
</evidence>
<gene>
    <name evidence="8" type="primary">spaP</name>
    <name evidence="8" type="ORF">LMG21510_00790</name>
</gene>